<proteinExistence type="predicted"/>
<dbReference type="Pfam" id="PF08780">
    <property type="entry name" value="NTase_sub_bind"/>
    <property type="match status" value="1"/>
</dbReference>
<dbReference type="NCBIfam" id="TIGR01987">
    <property type="entry name" value="HI0074"/>
    <property type="match status" value="1"/>
</dbReference>
<keyword evidence="1" id="KW-0808">Transferase</keyword>
<dbReference type="SUPFAM" id="SSF81593">
    <property type="entry name" value="Nucleotidyltransferase substrate binding subunit/domain"/>
    <property type="match status" value="1"/>
</dbReference>
<evidence type="ECO:0000313" key="2">
    <source>
        <dbReference type="Proteomes" id="UP000178417"/>
    </source>
</evidence>
<protein>
    <submittedName>
        <fullName evidence="1">Nucleotidyltransferase</fullName>
    </submittedName>
</protein>
<dbReference type="GO" id="GO:0016740">
    <property type="term" value="F:transferase activity"/>
    <property type="evidence" value="ECO:0007669"/>
    <property type="project" value="UniProtKB-KW"/>
</dbReference>
<dbReference type="Proteomes" id="UP000178417">
    <property type="component" value="Unassembled WGS sequence"/>
</dbReference>
<evidence type="ECO:0000313" key="1">
    <source>
        <dbReference type="EMBL" id="OGC18967.1"/>
    </source>
</evidence>
<reference evidence="1 2" key="1">
    <citation type="journal article" date="2016" name="Nat. Commun.">
        <title>Thousands of microbial genomes shed light on interconnected biogeochemical processes in an aquifer system.</title>
        <authorList>
            <person name="Anantharaman K."/>
            <person name="Brown C.T."/>
            <person name="Hug L.A."/>
            <person name="Sharon I."/>
            <person name="Castelle C.J."/>
            <person name="Probst A.J."/>
            <person name="Thomas B.C."/>
            <person name="Singh A."/>
            <person name="Wilkins M.J."/>
            <person name="Karaoz U."/>
            <person name="Brodie E.L."/>
            <person name="Williams K.H."/>
            <person name="Hubbard S.S."/>
            <person name="Banfield J.F."/>
        </authorList>
    </citation>
    <scope>NUCLEOTIDE SEQUENCE [LARGE SCALE GENOMIC DNA]</scope>
</reference>
<accession>A0A1F4SEY5</accession>
<dbReference type="InterPro" id="IPR010235">
    <property type="entry name" value="HepT"/>
</dbReference>
<gene>
    <name evidence="1" type="ORF">A2310_05940</name>
</gene>
<dbReference type="STRING" id="1802579.A2310_05940"/>
<name>A0A1F4SEY5_UNCSA</name>
<sequence length="138" mass="16450">MENKDIRWVQRFANYQKALQQLSKFIEKGELNELEEQGLIQSFEYTHELAWNTLKDFLENRGNKEIYGSKDTTREAFKLDLISEGEVWMDMIQSRNETSHTYNDETSKKISQSVINKYYPEFVVLESKLKDLVKKENK</sequence>
<organism evidence="1 2">
    <name type="scientific">candidate division WOR-1 bacterium RIFOXYB2_FULL_37_13</name>
    <dbReference type="NCBI Taxonomy" id="1802579"/>
    <lineage>
        <taxon>Bacteria</taxon>
        <taxon>Bacillati</taxon>
        <taxon>Saganbacteria</taxon>
    </lineage>
</organism>
<dbReference type="EMBL" id="MEUB01000064">
    <property type="protein sequence ID" value="OGC18967.1"/>
    <property type="molecule type" value="Genomic_DNA"/>
</dbReference>
<comment type="caution">
    <text evidence="1">The sequence shown here is derived from an EMBL/GenBank/DDBJ whole genome shotgun (WGS) entry which is preliminary data.</text>
</comment>
<dbReference type="AlphaFoldDB" id="A0A1F4SEY5"/>
<dbReference type="Gene3D" id="1.20.120.330">
    <property type="entry name" value="Nucleotidyltransferases domain 2"/>
    <property type="match status" value="1"/>
</dbReference>